<dbReference type="SMART" id="SM00332">
    <property type="entry name" value="PP2Cc"/>
    <property type="match status" value="1"/>
</dbReference>
<protein>
    <recommendedName>
        <fullName evidence="8">PPM-type phosphatase domain-containing protein</fullName>
    </recommendedName>
</protein>
<gene>
    <name evidence="9" type="ORF">FGO68_gene9572</name>
</gene>
<evidence type="ECO:0000256" key="7">
    <source>
        <dbReference type="SAM" id="MobiDB-lite"/>
    </source>
</evidence>
<name>A0A8J8NRD2_HALGN</name>
<dbReference type="PROSITE" id="PS01032">
    <property type="entry name" value="PPM_1"/>
    <property type="match status" value="1"/>
</dbReference>
<comment type="similarity">
    <text evidence="6">Belongs to the PP2C family.</text>
</comment>
<proteinExistence type="inferred from homology"/>
<sequence>MLGRICQALLSICKKQDKRKKKRAKGKEGKGDQESEELKKNQSNSIFGYTEPGAGKKKFECQDTYSIIDLPEDHLRYYAVYDGHGNVGRQASLLARDYVEEQIRKNSKKLRKMKDKEMVKKFLTNTYVNCQKRYKKNQQDYWQSGTCCIAILQLENRIYTANIGDSRAVLCTSRQLTHAKKGGAEICAFELSTDHKPNRQIEKERIIKAGGKIDRDEKSQGPYRIWADDEGPGLAVARTLGDLHGHKIGIASEPEIEVWDVDVNDVFVVIGSDGVWDVISSAEAVGFISKNPEDPSQMARILANEARERWDLFNEINRTKKKLSLEGMDEVRKKASLQKFEDNIMRDDITVVIGYLQSIQ</sequence>
<dbReference type="Pfam" id="PF00481">
    <property type="entry name" value="PP2C"/>
    <property type="match status" value="1"/>
</dbReference>
<organism evidence="9 10">
    <name type="scientific">Halteria grandinella</name>
    <dbReference type="NCBI Taxonomy" id="5974"/>
    <lineage>
        <taxon>Eukaryota</taxon>
        <taxon>Sar</taxon>
        <taxon>Alveolata</taxon>
        <taxon>Ciliophora</taxon>
        <taxon>Intramacronucleata</taxon>
        <taxon>Spirotrichea</taxon>
        <taxon>Stichotrichia</taxon>
        <taxon>Sporadotrichida</taxon>
        <taxon>Halteriidae</taxon>
        <taxon>Halteria</taxon>
    </lineage>
</organism>
<dbReference type="InterPro" id="IPR000222">
    <property type="entry name" value="PP2C_BS"/>
</dbReference>
<feature type="domain" description="PPM-type phosphatase" evidence="8">
    <location>
        <begin position="46"/>
        <end position="356"/>
    </location>
</feature>
<evidence type="ECO:0000256" key="1">
    <source>
        <dbReference type="ARBA" id="ARBA00004170"/>
    </source>
</evidence>
<dbReference type="InterPro" id="IPR015655">
    <property type="entry name" value="PP2C"/>
</dbReference>
<dbReference type="InterPro" id="IPR001932">
    <property type="entry name" value="PPM-type_phosphatase-like_dom"/>
</dbReference>
<keyword evidence="2" id="KW-0479">Metal-binding</keyword>
<evidence type="ECO:0000313" key="10">
    <source>
        <dbReference type="Proteomes" id="UP000785679"/>
    </source>
</evidence>
<keyword evidence="5" id="KW-0472">Membrane</keyword>
<dbReference type="AlphaFoldDB" id="A0A8J8NRD2"/>
<keyword evidence="10" id="KW-1185">Reference proteome</keyword>
<evidence type="ECO:0000256" key="3">
    <source>
        <dbReference type="ARBA" id="ARBA00022801"/>
    </source>
</evidence>
<evidence type="ECO:0000256" key="4">
    <source>
        <dbReference type="ARBA" id="ARBA00022912"/>
    </source>
</evidence>
<keyword evidence="4 6" id="KW-0904">Protein phosphatase</keyword>
<evidence type="ECO:0000256" key="6">
    <source>
        <dbReference type="RuleBase" id="RU003465"/>
    </source>
</evidence>
<dbReference type="PROSITE" id="PS51746">
    <property type="entry name" value="PPM_2"/>
    <property type="match status" value="1"/>
</dbReference>
<dbReference type="EMBL" id="RRYP01009346">
    <property type="protein sequence ID" value="TNV79125.1"/>
    <property type="molecule type" value="Genomic_DNA"/>
</dbReference>
<dbReference type="Proteomes" id="UP000785679">
    <property type="component" value="Unassembled WGS sequence"/>
</dbReference>
<evidence type="ECO:0000259" key="8">
    <source>
        <dbReference type="PROSITE" id="PS51746"/>
    </source>
</evidence>
<keyword evidence="3 6" id="KW-0378">Hydrolase</keyword>
<feature type="region of interest" description="Disordered" evidence="7">
    <location>
        <begin position="15"/>
        <end position="49"/>
    </location>
</feature>
<dbReference type="InterPro" id="IPR036457">
    <property type="entry name" value="PPM-type-like_dom_sf"/>
</dbReference>
<comment type="caution">
    <text evidence="9">The sequence shown here is derived from an EMBL/GenBank/DDBJ whole genome shotgun (WGS) entry which is preliminary data.</text>
</comment>
<dbReference type="PANTHER" id="PTHR47992">
    <property type="entry name" value="PROTEIN PHOSPHATASE"/>
    <property type="match status" value="1"/>
</dbReference>
<evidence type="ECO:0000256" key="2">
    <source>
        <dbReference type="ARBA" id="ARBA00022723"/>
    </source>
</evidence>
<dbReference type="OrthoDB" id="418442at2759"/>
<dbReference type="SUPFAM" id="SSF81606">
    <property type="entry name" value="PP2C-like"/>
    <property type="match status" value="1"/>
</dbReference>
<accession>A0A8J8NRD2</accession>
<feature type="compositionally biased region" description="Basic residues" evidence="7">
    <location>
        <begin position="16"/>
        <end position="25"/>
    </location>
</feature>
<evidence type="ECO:0000256" key="5">
    <source>
        <dbReference type="ARBA" id="ARBA00023136"/>
    </source>
</evidence>
<dbReference type="GO" id="GO:0046872">
    <property type="term" value="F:metal ion binding"/>
    <property type="evidence" value="ECO:0007669"/>
    <property type="project" value="UniProtKB-KW"/>
</dbReference>
<dbReference type="Gene3D" id="3.60.40.10">
    <property type="entry name" value="PPM-type phosphatase domain"/>
    <property type="match status" value="1"/>
</dbReference>
<evidence type="ECO:0000313" key="9">
    <source>
        <dbReference type="EMBL" id="TNV79125.1"/>
    </source>
</evidence>
<reference evidence="9" key="1">
    <citation type="submission" date="2019-06" db="EMBL/GenBank/DDBJ databases">
        <authorList>
            <person name="Zheng W."/>
        </authorList>
    </citation>
    <scope>NUCLEOTIDE SEQUENCE</scope>
    <source>
        <strain evidence="9">QDHG01</strain>
    </source>
</reference>
<comment type="subcellular location">
    <subcellularLocation>
        <location evidence="1">Membrane</location>
        <topology evidence="1">Peripheral membrane protein</topology>
    </subcellularLocation>
</comment>
<dbReference type="GO" id="GO:0016020">
    <property type="term" value="C:membrane"/>
    <property type="evidence" value="ECO:0007669"/>
    <property type="project" value="UniProtKB-SubCell"/>
</dbReference>
<dbReference type="CDD" id="cd00143">
    <property type="entry name" value="PP2Cc"/>
    <property type="match status" value="1"/>
</dbReference>
<feature type="compositionally biased region" description="Basic and acidic residues" evidence="7">
    <location>
        <begin position="26"/>
        <end position="40"/>
    </location>
</feature>
<dbReference type="GO" id="GO:0004722">
    <property type="term" value="F:protein serine/threonine phosphatase activity"/>
    <property type="evidence" value="ECO:0007669"/>
    <property type="project" value="InterPro"/>
</dbReference>